<comment type="caution">
    <text evidence="1">The sequence shown here is derived from an EMBL/GenBank/DDBJ whole genome shotgun (WGS) entry which is preliminary data.</text>
</comment>
<evidence type="ECO:0000313" key="1">
    <source>
        <dbReference type="EMBL" id="CAG8887273.1"/>
    </source>
</evidence>
<organism evidence="1 2">
    <name type="scientific">Penicillium egyptiacum</name>
    <dbReference type="NCBI Taxonomy" id="1303716"/>
    <lineage>
        <taxon>Eukaryota</taxon>
        <taxon>Fungi</taxon>
        <taxon>Dikarya</taxon>
        <taxon>Ascomycota</taxon>
        <taxon>Pezizomycotina</taxon>
        <taxon>Eurotiomycetes</taxon>
        <taxon>Eurotiomycetidae</taxon>
        <taxon>Eurotiales</taxon>
        <taxon>Aspergillaceae</taxon>
        <taxon>Penicillium</taxon>
    </lineage>
</organism>
<dbReference type="Proteomes" id="UP001154252">
    <property type="component" value="Unassembled WGS sequence"/>
</dbReference>
<keyword evidence="2" id="KW-1185">Reference proteome</keyword>
<gene>
    <name evidence="1" type="ORF">PEGY_LOCUS1101</name>
</gene>
<name>A0A9W4K8V3_9EURO</name>
<evidence type="ECO:0000313" key="2">
    <source>
        <dbReference type="Proteomes" id="UP001154252"/>
    </source>
</evidence>
<dbReference type="OrthoDB" id="4329446at2759"/>
<reference evidence="1" key="1">
    <citation type="submission" date="2021-07" db="EMBL/GenBank/DDBJ databases">
        <authorList>
            <person name="Branca A.L. A."/>
        </authorList>
    </citation>
    <scope>NUCLEOTIDE SEQUENCE</scope>
</reference>
<accession>A0A9W4K8V3</accession>
<protein>
    <submittedName>
        <fullName evidence="1">Uncharacterized protein</fullName>
    </submittedName>
</protein>
<dbReference type="AlphaFoldDB" id="A0A9W4K8V3"/>
<dbReference type="EMBL" id="CAJVRC010000836">
    <property type="protein sequence ID" value="CAG8887273.1"/>
    <property type="molecule type" value="Genomic_DNA"/>
</dbReference>
<proteinExistence type="predicted"/>
<sequence length="271" mass="29525">MSERYKFRCSTHVQQLPPQQPGGSLQDATPRTTLKIEDLDLAKSYVGTLVPRRQPLRPKKSRPWAKWTGAMPLIHPAQLPRGWHMNEDDLEIDGPGDESSYAAITIGPCRIPRGLNGIKLALRVPGVSWSAELDFICGTGSNMMSIYEGDLDTLLGPFGATVGPSIPVIGIGTVNTGGGIVTKQYMEMEVTILDGNRERMTAWTRTICALNSADWIPSAVPRLDGPIVRDLLYTGSAPDGSHLIHISTTRSELALPQLDLANNPPQHNSKN</sequence>